<evidence type="ECO:0000313" key="2">
    <source>
        <dbReference type="Proteomes" id="UP000593564"/>
    </source>
</evidence>
<protein>
    <recommendedName>
        <fullName evidence="3">DYW domain-containing protein</fullName>
    </recommendedName>
</protein>
<dbReference type="Proteomes" id="UP000593564">
    <property type="component" value="Unassembled WGS sequence"/>
</dbReference>
<evidence type="ECO:0000313" key="1">
    <source>
        <dbReference type="EMBL" id="KAF5954023.1"/>
    </source>
</evidence>
<accession>A0A7J7HMD4</accession>
<dbReference type="EMBL" id="JACBKZ010000003">
    <property type="protein sequence ID" value="KAF5954023.1"/>
    <property type="molecule type" value="Genomic_DNA"/>
</dbReference>
<evidence type="ECO:0008006" key="3">
    <source>
        <dbReference type="Google" id="ProtNLM"/>
    </source>
</evidence>
<sequence length="127" mass="14253">MDDNMKEKVLHCHSERIAIALALISMPIGKPIIGMCGLSFRNQVYLQGCWENDNCLFTILRMDYVLAGIIGKILKPINQGENMLEQFVLNSSIGLDGFDRMVMSFDRIRSDLTVGSTIYGADHSHTE</sequence>
<organism evidence="1 2">
    <name type="scientific">Camellia sinensis</name>
    <name type="common">Tea plant</name>
    <name type="synonym">Thea sinensis</name>
    <dbReference type="NCBI Taxonomy" id="4442"/>
    <lineage>
        <taxon>Eukaryota</taxon>
        <taxon>Viridiplantae</taxon>
        <taxon>Streptophyta</taxon>
        <taxon>Embryophyta</taxon>
        <taxon>Tracheophyta</taxon>
        <taxon>Spermatophyta</taxon>
        <taxon>Magnoliopsida</taxon>
        <taxon>eudicotyledons</taxon>
        <taxon>Gunneridae</taxon>
        <taxon>Pentapetalae</taxon>
        <taxon>asterids</taxon>
        <taxon>Ericales</taxon>
        <taxon>Theaceae</taxon>
        <taxon>Camellia</taxon>
    </lineage>
</organism>
<proteinExistence type="predicted"/>
<name>A0A7J7HMD4_CAMSI</name>
<gene>
    <name evidence="1" type="ORF">HYC85_006879</name>
</gene>
<dbReference type="AlphaFoldDB" id="A0A7J7HMD4"/>
<comment type="caution">
    <text evidence="1">The sequence shown here is derived from an EMBL/GenBank/DDBJ whole genome shotgun (WGS) entry which is preliminary data.</text>
</comment>
<reference evidence="2" key="1">
    <citation type="journal article" date="2020" name="Nat. Commun.">
        <title>Genome assembly of wild tea tree DASZ reveals pedigree and selection history of tea varieties.</title>
        <authorList>
            <person name="Zhang W."/>
            <person name="Zhang Y."/>
            <person name="Qiu H."/>
            <person name="Guo Y."/>
            <person name="Wan H."/>
            <person name="Zhang X."/>
            <person name="Scossa F."/>
            <person name="Alseekh S."/>
            <person name="Zhang Q."/>
            <person name="Wang P."/>
            <person name="Xu L."/>
            <person name="Schmidt M.H."/>
            <person name="Jia X."/>
            <person name="Li D."/>
            <person name="Zhu A."/>
            <person name="Guo F."/>
            <person name="Chen W."/>
            <person name="Ni D."/>
            <person name="Usadel B."/>
            <person name="Fernie A.R."/>
            <person name="Wen W."/>
        </authorList>
    </citation>
    <scope>NUCLEOTIDE SEQUENCE [LARGE SCALE GENOMIC DNA]</scope>
    <source>
        <strain evidence="2">cv. G240</strain>
    </source>
</reference>
<reference evidence="1 2" key="2">
    <citation type="submission" date="2020-07" db="EMBL/GenBank/DDBJ databases">
        <title>Genome assembly of wild tea tree DASZ reveals pedigree and selection history of tea varieties.</title>
        <authorList>
            <person name="Zhang W."/>
        </authorList>
    </citation>
    <scope>NUCLEOTIDE SEQUENCE [LARGE SCALE GENOMIC DNA]</scope>
    <source>
        <strain evidence="2">cv. G240</strain>
        <tissue evidence="1">Leaf</tissue>
    </source>
</reference>
<keyword evidence="2" id="KW-1185">Reference proteome</keyword>